<dbReference type="HOGENOM" id="CLU_002706_49_7_1"/>
<keyword evidence="3" id="KW-0809">Transit peptide</keyword>
<reference evidence="5" key="2">
    <citation type="submission" date="2013-04" db="UniProtKB">
        <authorList>
            <consortium name="EnsemblPlants"/>
        </authorList>
    </citation>
    <scope>IDENTIFICATION</scope>
</reference>
<dbReference type="InterPro" id="IPR002885">
    <property type="entry name" value="PPR_rpt"/>
</dbReference>
<feature type="repeat" description="PPR" evidence="4">
    <location>
        <begin position="111"/>
        <end position="145"/>
    </location>
</feature>
<comment type="similarity">
    <text evidence="1">Belongs to the PPR family. P subfamily.</text>
</comment>
<feature type="repeat" description="PPR" evidence="4">
    <location>
        <begin position="146"/>
        <end position="180"/>
    </location>
</feature>
<dbReference type="InterPro" id="IPR050872">
    <property type="entry name" value="PPR_P_subfamily"/>
</dbReference>
<evidence type="ECO:0008006" key="7">
    <source>
        <dbReference type="Google" id="ProtNLM"/>
    </source>
</evidence>
<feature type="repeat" description="PPR" evidence="4">
    <location>
        <begin position="181"/>
        <end position="211"/>
    </location>
</feature>
<dbReference type="OMA" id="GMWEHAS"/>
<dbReference type="EnsemblPlants" id="OB04G16580.1">
    <property type="protein sequence ID" value="OB04G16580.1"/>
    <property type="gene ID" value="OB04G16580"/>
</dbReference>
<dbReference type="Gramene" id="OB04G16580.1">
    <property type="protein sequence ID" value="OB04G16580.1"/>
    <property type="gene ID" value="OB04G16580"/>
</dbReference>
<dbReference type="NCBIfam" id="TIGR00756">
    <property type="entry name" value="PPR"/>
    <property type="match status" value="6"/>
</dbReference>
<evidence type="ECO:0000313" key="6">
    <source>
        <dbReference type="Proteomes" id="UP000006038"/>
    </source>
</evidence>
<dbReference type="Gene3D" id="1.25.40.10">
    <property type="entry name" value="Tetratricopeptide repeat domain"/>
    <property type="match status" value="2"/>
</dbReference>
<dbReference type="Pfam" id="PF13041">
    <property type="entry name" value="PPR_2"/>
    <property type="match status" value="3"/>
</dbReference>
<organism evidence="5">
    <name type="scientific">Oryza brachyantha</name>
    <name type="common">malo sina</name>
    <dbReference type="NCBI Taxonomy" id="4533"/>
    <lineage>
        <taxon>Eukaryota</taxon>
        <taxon>Viridiplantae</taxon>
        <taxon>Streptophyta</taxon>
        <taxon>Embryophyta</taxon>
        <taxon>Tracheophyta</taxon>
        <taxon>Spermatophyta</taxon>
        <taxon>Magnoliopsida</taxon>
        <taxon>Liliopsida</taxon>
        <taxon>Poales</taxon>
        <taxon>Poaceae</taxon>
        <taxon>BOP clade</taxon>
        <taxon>Oryzoideae</taxon>
        <taxon>Oryzeae</taxon>
        <taxon>Oryzinae</taxon>
        <taxon>Oryza</taxon>
    </lineage>
</organism>
<accession>J3LWY3</accession>
<sequence>MGFFEQGALVVTYCSIINGFCRSKTMDKAERLQQMADAGVQPDSITYNSLIHGYSTSVMWKESVRVFKEMSSSGLLPDCNSLMDALCKHGRIDSSKTYFFDSMLQKGPKPDAISYGILLHGYATAGCLTGINNLFNLMVCEGIVPNHHVFRILINAYSRCGMMDKAMLIFEEIQKQGVSPDSVTFVAVISTLCRMGKLDDALDKFNHMVDITG</sequence>
<evidence type="ECO:0000256" key="1">
    <source>
        <dbReference type="ARBA" id="ARBA00007626"/>
    </source>
</evidence>
<dbReference type="Proteomes" id="UP000006038">
    <property type="component" value="Chromosome 4"/>
</dbReference>
<dbReference type="InterPro" id="IPR011990">
    <property type="entry name" value="TPR-like_helical_dom_sf"/>
</dbReference>
<feature type="repeat" description="PPR" evidence="4">
    <location>
        <begin position="9"/>
        <end position="42"/>
    </location>
</feature>
<evidence type="ECO:0000313" key="5">
    <source>
        <dbReference type="EnsemblPlants" id="OB04G16580.1"/>
    </source>
</evidence>
<dbReference type="AlphaFoldDB" id="J3LWY3"/>
<protein>
    <recommendedName>
        <fullName evidence="7">Pentatricopeptide repeat-containing protein</fullName>
    </recommendedName>
</protein>
<feature type="repeat" description="PPR" evidence="4">
    <location>
        <begin position="43"/>
        <end position="77"/>
    </location>
</feature>
<dbReference type="PANTHER" id="PTHR46128">
    <property type="entry name" value="MITOCHONDRIAL GROUP I INTRON SPLICING FACTOR CCM1"/>
    <property type="match status" value="1"/>
</dbReference>
<keyword evidence="6" id="KW-1185">Reference proteome</keyword>
<keyword evidence="2" id="KW-0677">Repeat</keyword>
<dbReference type="PANTHER" id="PTHR46128:SF352">
    <property type="entry name" value="PENTACOTRIPEPTIDE-REPEAT REGION OF PRORP DOMAIN-CONTAINING PROTEIN"/>
    <property type="match status" value="1"/>
</dbReference>
<proteinExistence type="inferred from homology"/>
<evidence type="ECO:0000256" key="2">
    <source>
        <dbReference type="ARBA" id="ARBA00022737"/>
    </source>
</evidence>
<name>J3LWY3_ORYBR</name>
<dbReference type="PROSITE" id="PS51375">
    <property type="entry name" value="PPR"/>
    <property type="match status" value="5"/>
</dbReference>
<dbReference type="eggNOG" id="KOG4197">
    <property type="taxonomic scope" value="Eukaryota"/>
</dbReference>
<evidence type="ECO:0000256" key="4">
    <source>
        <dbReference type="PROSITE-ProRule" id="PRU00708"/>
    </source>
</evidence>
<reference evidence="5" key="1">
    <citation type="journal article" date="2013" name="Nat. Commun.">
        <title>Whole-genome sequencing of Oryza brachyantha reveals mechanisms underlying Oryza genome evolution.</title>
        <authorList>
            <person name="Chen J."/>
            <person name="Huang Q."/>
            <person name="Gao D."/>
            <person name="Wang J."/>
            <person name="Lang Y."/>
            <person name="Liu T."/>
            <person name="Li B."/>
            <person name="Bai Z."/>
            <person name="Luis Goicoechea J."/>
            <person name="Liang C."/>
            <person name="Chen C."/>
            <person name="Zhang W."/>
            <person name="Sun S."/>
            <person name="Liao Y."/>
            <person name="Zhang X."/>
            <person name="Yang L."/>
            <person name="Song C."/>
            <person name="Wang M."/>
            <person name="Shi J."/>
            <person name="Liu G."/>
            <person name="Liu J."/>
            <person name="Zhou H."/>
            <person name="Zhou W."/>
            <person name="Yu Q."/>
            <person name="An N."/>
            <person name="Chen Y."/>
            <person name="Cai Q."/>
            <person name="Wang B."/>
            <person name="Liu B."/>
            <person name="Min J."/>
            <person name="Huang Y."/>
            <person name="Wu H."/>
            <person name="Li Z."/>
            <person name="Zhang Y."/>
            <person name="Yin Y."/>
            <person name="Song W."/>
            <person name="Jiang J."/>
            <person name="Jackson S.A."/>
            <person name="Wing R.A."/>
            <person name="Wang J."/>
            <person name="Chen M."/>
        </authorList>
    </citation>
    <scope>NUCLEOTIDE SEQUENCE [LARGE SCALE GENOMIC DNA]</scope>
    <source>
        <strain evidence="5">cv. IRGC 101232</strain>
    </source>
</reference>
<evidence type="ECO:0000256" key="3">
    <source>
        <dbReference type="ARBA" id="ARBA00022946"/>
    </source>
</evidence>